<protein>
    <submittedName>
        <fullName evidence="1">Cyclin</fullName>
    </submittedName>
</protein>
<organism evidence="1 2">
    <name type="scientific">Blattamonas nauphoetae</name>
    <dbReference type="NCBI Taxonomy" id="2049346"/>
    <lineage>
        <taxon>Eukaryota</taxon>
        <taxon>Metamonada</taxon>
        <taxon>Preaxostyla</taxon>
        <taxon>Oxymonadida</taxon>
        <taxon>Blattamonas</taxon>
    </lineage>
</organism>
<dbReference type="Proteomes" id="UP001281761">
    <property type="component" value="Unassembled WGS sequence"/>
</dbReference>
<dbReference type="Pfam" id="PF08613">
    <property type="entry name" value="Cyclin"/>
    <property type="match status" value="1"/>
</dbReference>
<dbReference type="Gene3D" id="1.10.472.10">
    <property type="entry name" value="Cyclin-like"/>
    <property type="match status" value="1"/>
</dbReference>
<dbReference type="PANTHER" id="PTHR15615">
    <property type="match status" value="1"/>
</dbReference>
<dbReference type="SUPFAM" id="SSF47954">
    <property type="entry name" value="Cyclin-like"/>
    <property type="match status" value="1"/>
</dbReference>
<sequence>MLGYNITNDHSGPDNMIAYLQKHVKHNIEVQHNEHNIFSKKDPPRMPIDEFVNRLNDTFQCDQACFNIALYYLGKLQEASLYQHSSPIYYITRHTVHRMLISTLLLATKFFEDHARQNAYYAAQAGISVAELDKLELEVFKAIGFNCYVDTDNFVVKDYYYSHQLHALKFVNIRHRKNK</sequence>
<name>A0ABQ9XT50_9EUKA</name>
<accession>A0ABQ9XT50</accession>
<gene>
    <name evidence="1" type="ORF">BLNAU_10317</name>
</gene>
<comment type="caution">
    <text evidence="1">The sequence shown here is derived from an EMBL/GenBank/DDBJ whole genome shotgun (WGS) entry which is preliminary data.</text>
</comment>
<dbReference type="InterPro" id="IPR036915">
    <property type="entry name" value="Cyclin-like_sf"/>
</dbReference>
<dbReference type="InterPro" id="IPR013922">
    <property type="entry name" value="Cyclin_PHO80-like"/>
</dbReference>
<reference evidence="1 2" key="1">
    <citation type="journal article" date="2022" name="bioRxiv">
        <title>Genomics of Preaxostyla Flagellates Illuminates Evolutionary Transitions and the Path Towards Mitochondrial Loss.</title>
        <authorList>
            <person name="Novak L.V.F."/>
            <person name="Treitli S.C."/>
            <person name="Pyrih J."/>
            <person name="Halakuc P."/>
            <person name="Pipaliya S.V."/>
            <person name="Vacek V."/>
            <person name="Brzon O."/>
            <person name="Soukal P."/>
            <person name="Eme L."/>
            <person name="Dacks J.B."/>
            <person name="Karnkowska A."/>
            <person name="Elias M."/>
            <person name="Hampl V."/>
        </authorList>
    </citation>
    <scope>NUCLEOTIDE SEQUENCE [LARGE SCALE GENOMIC DNA]</scope>
    <source>
        <strain evidence="1">NAU3</strain>
        <tissue evidence="1">Gut</tissue>
    </source>
</reference>
<keyword evidence="2" id="KW-1185">Reference proteome</keyword>
<evidence type="ECO:0000313" key="2">
    <source>
        <dbReference type="Proteomes" id="UP001281761"/>
    </source>
</evidence>
<evidence type="ECO:0000313" key="1">
    <source>
        <dbReference type="EMBL" id="KAK2954662.1"/>
    </source>
</evidence>
<dbReference type="PANTHER" id="PTHR15615:SF108">
    <property type="entry name" value="PROTEIN CNPPD1"/>
    <property type="match status" value="1"/>
</dbReference>
<dbReference type="EMBL" id="JARBJD010000075">
    <property type="protein sequence ID" value="KAK2954662.1"/>
    <property type="molecule type" value="Genomic_DNA"/>
</dbReference>
<proteinExistence type="predicted"/>